<accession>A0A8H3ZMY7</accession>
<gene>
    <name evidence="1" type="ORF">GQ607_013071</name>
</gene>
<evidence type="ECO:0000313" key="2">
    <source>
        <dbReference type="Proteomes" id="UP000434172"/>
    </source>
</evidence>
<dbReference type="Proteomes" id="UP000434172">
    <property type="component" value="Unassembled WGS sequence"/>
</dbReference>
<organism evidence="1 2">
    <name type="scientific">Colletotrichum asianum</name>
    <dbReference type="NCBI Taxonomy" id="702518"/>
    <lineage>
        <taxon>Eukaryota</taxon>
        <taxon>Fungi</taxon>
        <taxon>Dikarya</taxon>
        <taxon>Ascomycota</taxon>
        <taxon>Pezizomycotina</taxon>
        <taxon>Sordariomycetes</taxon>
        <taxon>Hypocreomycetidae</taxon>
        <taxon>Glomerellales</taxon>
        <taxon>Glomerellaceae</taxon>
        <taxon>Colletotrichum</taxon>
        <taxon>Colletotrichum gloeosporioides species complex</taxon>
    </lineage>
</organism>
<dbReference type="EMBL" id="WOWK01000092">
    <property type="protein sequence ID" value="KAF0319706.1"/>
    <property type="molecule type" value="Genomic_DNA"/>
</dbReference>
<name>A0A8H3ZMY7_9PEZI</name>
<dbReference type="OrthoDB" id="10400493at2759"/>
<proteinExistence type="predicted"/>
<keyword evidence="2" id="KW-1185">Reference proteome</keyword>
<comment type="caution">
    <text evidence="1">The sequence shown here is derived from an EMBL/GenBank/DDBJ whole genome shotgun (WGS) entry which is preliminary data.</text>
</comment>
<evidence type="ECO:0000313" key="1">
    <source>
        <dbReference type="EMBL" id="KAF0319706.1"/>
    </source>
</evidence>
<protein>
    <submittedName>
        <fullName evidence="1">KilA-N domain-containing protein</fullName>
    </submittedName>
</protein>
<dbReference type="AlphaFoldDB" id="A0A8H3ZMY7"/>
<sequence length="191" mass="21121">MGHTATLYQGDKLLASDGEDKNQAHHLDPIMFDLKTAHWTQPRLERLGPKGRAWVAAVRHHGEFPSLSSSTNYGVSRQHQIFNIISPVLSIITMDHRNSTLWLVLPPTRLPRKCRAKADSAPTPALCHTGAGVSGVISEDKNAVAEVETIIKTVEAEPAVVLDMREEEPTGSGGQEVDTNCHYRFWVHTSR</sequence>
<reference evidence="1 2" key="1">
    <citation type="submission" date="2019-12" db="EMBL/GenBank/DDBJ databases">
        <title>A genome sequence resource for the geographically widespread anthracnose pathogen Colletotrichum asianum.</title>
        <authorList>
            <person name="Meng Y."/>
        </authorList>
    </citation>
    <scope>NUCLEOTIDE SEQUENCE [LARGE SCALE GENOMIC DNA]</scope>
    <source>
        <strain evidence="1 2">ICMP 18580</strain>
    </source>
</reference>